<evidence type="ECO:0000256" key="2">
    <source>
        <dbReference type="ARBA" id="ARBA00012104"/>
    </source>
</evidence>
<dbReference type="Gene3D" id="3.40.1190.20">
    <property type="match status" value="1"/>
</dbReference>
<protein>
    <recommendedName>
        <fullName evidence="2">pyridoxal kinase</fullName>
        <ecNumber evidence="2">2.7.1.35</ecNumber>
    </recommendedName>
</protein>
<evidence type="ECO:0000256" key="6">
    <source>
        <dbReference type="ARBA" id="ARBA00022840"/>
    </source>
</evidence>
<name>A0A1G4KB51_9SACH</name>
<evidence type="ECO:0000313" key="9">
    <source>
        <dbReference type="Proteomes" id="UP000191024"/>
    </source>
</evidence>
<reference evidence="8 9" key="1">
    <citation type="submission" date="2016-03" db="EMBL/GenBank/DDBJ databases">
        <authorList>
            <person name="Devillers H."/>
        </authorList>
    </citation>
    <scope>NUCLEOTIDE SEQUENCE [LARGE SCALE GENOMIC DNA]</scope>
    <source>
        <strain evidence="8">CBS 11717</strain>
    </source>
</reference>
<dbReference type="GO" id="GO:0008478">
    <property type="term" value="F:pyridoxal kinase activity"/>
    <property type="evidence" value="ECO:0007669"/>
    <property type="project" value="UniProtKB-EC"/>
</dbReference>
<dbReference type="Pfam" id="PF08543">
    <property type="entry name" value="Phos_pyr_kin"/>
    <property type="match status" value="1"/>
</dbReference>
<keyword evidence="4" id="KW-0547">Nucleotide-binding</keyword>
<dbReference type="PANTHER" id="PTHR10534:SF12">
    <property type="entry name" value="PYRIDOXAL KINASE BUD17-RELATED"/>
    <property type="match status" value="1"/>
</dbReference>
<accession>A0A1G4KB51</accession>
<keyword evidence="9" id="KW-1185">Reference proteome</keyword>
<dbReference type="InterPro" id="IPR004625">
    <property type="entry name" value="PyrdxlKinase"/>
</dbReference>
<evidence type="ECO:0000256" key="3">
    <source>
        <dbReference type="ARBA" id="ARBA00022679"/>
    </source>
</evidence>
<dbReference type="GO" id="GO:0009443">
    <property type="term" value="P:pyridoxal 5'-phosphate salvage"/>
    <property type="evidence" value="ECO:0007669"/>
    <property type="project" value="InterPro"/>
</dbReference>
<dbReference type="InterPro" id="IPR013749">
    <property type="entry name" value="PM/HMP-P_kinase-1"/>
</dbReference>
<dbReference type="NCBIfam" id="TIGR00687">
    <property type="entry name" value="pyridox_kin"/>
    <property type="match status" value="1"/>
</dbReference>
<sequence length="301" mass="33527">MKGKILSIQSHVVHGYVGNKAATFPLQYKGWDVDAINTVQFSNHPGYGHFSGFRSTPEELEEIIEKGLLKGLDIKYDAVITGYLPSVEGLSRVWKLIKRMEESTPGLKVIVDPVLGDNGRLYVPEETVPIYRDILKQSRVFLATPNQFEIETLTGVAITDQKTLKASIDRFHELYPRVDNVIATSVVLPALKDVCLISACSDYETRSAFFFEVPKIGAHFSGSGDLLSALLLDALVPGQQDLVTALNKSLSLVESILQRTYELNELALKLESPKKINDLKLIECRDLLKVDPPLKYTPQQL</sequence>
<dbReference type="AlphaFoldDB" id="A0A1G4KB51"/>
<dbReference type="OrthoDB" id="2104723at2759"/>
<dbReference type="Proteomes" id="UP000191024">
    <property type="component" value="Chromosome G"/>
</dbReference>
<dbReference type="InterPro" id="IPR029056">
    <property type="entry name" value="Ribokinase-like"/>
</dbReference>
<dbReference type="SUPFAM" id="SSF53613">
    <property type="entry name" value="Ribokinase-like"/>
    <property type="match status" value="1"/>
</dbReference>
<dbReference type="STRING" id="1230905.A0A1G4KB51"/>
<dbReference type="EC" id="2.7.1.35" evidence="2"/>
<evidence type="ECO:0000256" key="1">
    <source>
        <dbReference type="ARBA" id="ARBA00008805"/>
    </source>
</evidence>
<evidence type="ECO:0000256" key="4">
    <source>
        <dbReference type="ARBA" id="ARBA00022741"/>
    </source>
</evidence>
<evidence type="ECO:0000256" key="5">
    <source>
        <dbReference type="ARBA" id="ARBA00022777"/>
    </source>
</evidence>
<dbReference type="EMBL" id="LT598469">
    <property type="protein sequence ID" value="SCV01478.1"/>
    <property type="molecule type" value="Genomic_DNA"/>
</dbReference>
<dbReference type="CDD" id="cd01173">
    <property type="entry name" value="pyridoxal_pyridoxamine_kinase"/>
    <property type="match status" value="1"/>
</dbReference>
<organism evidence="8 9">
    <name type="scientific">Lachancea mirantina</name>
    <dbReference type="NCBI Taxonomy" id="1230905"/>
    <lineage>
        <taxon>Eukaryota</taxon>
        <taxon>Fungi</taxon>
        <taxon>Dikarya</taxon>
        <taxon>Ascomycota</taxon>
        <taxon>Saccharomycotina</taxon>
        <taxon>Saccharomycetes</taxon>
        <taxon>Saccharomycetales</taxon>
        <taxon>Saccharomycetaceae</taxon>
        <taxon>Lachancea</taxon>
    </lineage>
</organism>
<comment type="similarity">
    <text evidence="1">Belongs to the pyridoxine kinase family.</text>
</comment>
<gene>
    <name evidence="8" type="ORF">LAMI_0G11760G</name>
</gene>
<feature type="domain" description="Pyridoxamine kinase/Phosphomethylpyrimidine kinase" evidence="7">
    <location>
        <begin position="73"/>
        <end position="265"/>
    </location>
</feature>
<keyword evidence="3" id="KW-0808">Transferase</keyword>
<dbReference type="PANTHER" id="PTHR10534">
    <property type="entry name" value="PYRIDOXAL KINASE"/>
    <property type="match status" value="1"/>
</dbReference>
<dbReference type="GO" id="GO:0005829">
    <property type="term" value="C:cytosol"/>
    <property type="evidence" value="ECO:0007669"/>
    <property type="project" value="TreeGrafter"/>
</dbReference>
<evidence type="ECO:0000313" key="8">
    <source>
        <dbReference type="EMBL" id="SCV01478.1"/>
    </source>
</evidence>
<evidence type="ECO:0000259" key="7">
    <source>
        <dbReference type="Pfam" id="PF08543"/>
    </source>
</evidence>
<dbReference type="GO" id="GO:0005524">
    <property type="term" value="F:ATP binding"/>
    <property type="evidence" value="ECO:0007669"/>
    <property type="project" value="UniProtKB-KW"/>
</dbReference>
<keyword evidence="6" id="KW-0067">ATP-binding</keyword>
<keyword evidence="5" id="KW-0418">Kinase</keyword>
<proteinExistence type="inferred from homology"/>